<dbReference type="SUPFAM" id="SSF51735">
    <property type="entry name" value="NAD(P)-binding Rossmann-fold domains"/>
    <property type="match status" value="1"/>
</dbReference>
<sequence>MTAVDLNDSDSNIQKADIRQVAQMKAICQNQDVLVHLAYIGYQDILKHSTQMTDITASMLLFEIAREAGIKKIIYASTNAVTGWNEKLAQPANDNWTGLPPKVSTADQFRPDSWYGVMKGMAEIAGRYLVDAHQIRFISIRIGSFIGGNEPNDIRHCSTLLTPRDCVQLFSLAVDYQGPIKYLITYGTSGNTDGYQVGFMDIRPAVEILGYRPKDNLIQTHRHRFI</sequence>
<evidence type="ECO:0000313" key="2">
    <source>
        <dbReference type="EMBL" id="SVA99992.1"/>
    </source>
</evidence>
<accession>A0A382AFU0</accession>
<evidence type="ECO:0000259" key="1">
    <source>
        <dbReference type="Pfam" id="PF01370"/>
    </source>
</evidence>
<proteinExistence type="predicted"/>
<name>A0A382AFU0_9ZZZZ</name>
<protein>
    <recommendedName>
        <fullName evidence="1">NAD-dependent epimerase/dehydratase domain-containing protein</fullName>
    </recommendedName>
</protein>
<gene>
    <name evidence="2" type="ORF">METZ01_LOCUS152846</name>
</gene>
<feature type="domain" description="NAD-dependent epimerase/dehydratase" evidence="1">
    <location>
        <begin position="11"/>
        <end position="151"/>
    </location>
</feature>
<dbReference type="Gene3D" id="3.40.50.720">
    <property type="entry name" value="NAD(P)-binding Rossmann-like Domain"/>
    <property type="match status" value="1"/>
</dbReference>
<reference evidence="2" key="1">
    <citation type="submission" date="2018-05" db="EMBL/GenBank/DDBJ databases">
        <authorList>
            <person name="Lanie J.A."/>
            <person name="Ng W.-L."/>
            <person name="Kazmierczak K.M."/>
            <person name="Andrzejewski T.M."/>
            <person name="Davidsen T.M."/>
            <person name="Wayne K.J."/>
            <person name="Tettelin H."/>
            <person name="Glass J.I."/>
            <person name="Rusch D."/>
            <person name="Podicherti R."/>
            <person name="Tsui H.-C.T."/>
            <person name="Winkler M.E."/>
        </authorList>
    </citation>
    <scope>NUCLEOTIDE SEQUENCE</scope>
</reference>
<dbReference type="EMBL" id="UINC01025078">
    <property type="protein sequence ID" value="SVA99992.1"/>
    <property type="molecule type" value="Genomic_DNA"/>
</dbReference>
<dbReference type="Pfam" id="PF01370">
    <property type="entry name" value="Epimerase"/>
    <property type="match status" value="1"/>
</dbReference>
<dbReference type="InterPro" id="IPR036291">
    <property type="entry name" value="NAD(P)-bd_dom_sf"/>
</dbReference>
<dbReference type="AlphaFoldDB" id="A0A382AFU0"/>
<organism evidence="2">
    <name type="scientific">marine metagenome</name>
    <dbReference type="NCBI Taxonomy" id="408172"/>
    <lineage>
        <taxon>unclassified sequences</taxon>
        <taxon>metagenomes</taxon>
        <taxon>ecological metagenomes</taxon>
    </lineage>
</organism>
<dbReference type="InterPro" id="IPR001509">
    <property type="entry name" value="Epimerase_deHydtase"/>
</dbReference>